<gene>
    <name evidence="2" type="ORF">OPV22_009001</name>
</gene>
<evidence type="ECO:0008006" key="4">
    <source>
        <dbReference type="Google" id="ProtNLM"/>
    </source>
</evidence>
<accession>A0AAV8RFZ2</accession>
<dbReference type="Proteomes" id="UP001222027">
    <property type="component" value="Unassembled WGS sequence"/>
</dbReference>
<keyword evidence="1" id="KW-0732">Signal</keyword>
<comment type="caution">
    <text evidence="2">The sequence shown here is derived from an EMBL/GenBank/DDBJ whole genome shotgun (WGS) entry which is preliminary data.</text>
</comment>
<name>A0AAV8RFZ2_ENSVE</name>
<sequence length="67" mass="7309">MQKLLLHRLVCATTLGSLHEGPRPVTQPCHPWFGIRPTHFDSPGVAAAVVPSCWLMGQGTFNSLVDE</sequence>
<keyword evidence="3" id="KW-1185">Reference proteome</keyword>
<proteinExistence type="predicted"/>
<evidence type="ECO:0000256" key="1">
    <source>
        <dbReference type="SAM" id="SignalP"/>
    </source>
</evidence>
<feature type="signal peptide" evidence="1">
    <location>
        <begin position="1"/>
        <end position="16"/>
    </location>
</feature>
<protein>
    <recommendedName>
        <fullName evidence="4">Secreted protein</fullName>
    </recommendedName>
</protein>
<evidence type="ECO:0000313" key="3">
    <source>
        <dbReference type="Proteomes" id="UP001222027"/>
    </source>
</evidence>
<organism evidence="2 3">
    <name type="scientific">Ensete ventricosum</name>
    <name type="common">Abyssinian banana</name>
    <name type="synonym">Musa ensete</name>
    <dbReference type="NCBI Taxonomy" id="4639"/>
    <lineage>
        <taxon>Eukaryota</taxon>
        <taxon>Viridiplantae</taxon>
        <taxon>Streptophyta</taxon>
        <taxon>Embryophyta</taxon>
        <taxon>Tracheophyta</taxon>
        <taxon>Spermatophyta</taxon>
        <taxon>Magnoliopsida</taxon>
        <taxon>Liliopsida</taxon>
        <taxon>Zingiberales</taxon>
        <taxon>Musaceae</taxon>
        <taxon>Ensete</taxon>
    </lineage>
</organism>
<feature type="chain" id="PRO_5043809918" description="Secreted protein" evidence="1">
    <location>
        <begin position="17"/>
        <end position="67"/>
    </location>
</feature>
<reference evidence="2 3" key="1">
    <citation type="submission" date="2022-12" db="EMBL/GenBank/DDBJ databases">
        <title>Chromosome-scale assembly of the Ensete ventricosum genome.</title>
        <authorList>
            <person name="Dussert Y."/>
            <person name="Stocks J."/>
            <person name="Wendawek A."/>
            <person name="Woldeyes F."/>
            <person name="Nichols R.A."/>
            <person name="Borrell J.S."/>
        </authorList>
    </citation>
    <scope>NUCLEOTIDE SEQUENCE [LARGE SCALE GENOMIC DNA]</scope>
    <source>
        <strain evidence="3">cv. Maze</strain>
        <tissue evidence="2">Seeds</tissue>
    </source>
</reference>
<evidence type="ECO:0000313" key="2">
    <source>
        <dbReference type="EMBL" id="KAJ8498449.1"/>
    </source>
</evidence>
<dbReference type="EMBL" id="JAQQAF010000003">
    <property type="protein sequence ID" value="KAJ8498449.1"/>
    <property type="molecule type" value="Genomic_DNA"/>
</dbReference>
<dbReference type="AlphaFoldDB" id="A0AAV8RFZ2"/>